<dbReference type="Proteomes" id="UP000694892">
    <property type="component" value="Chromosome 2S"/>
</dbReference>
<name>A0A974HVM0_XENLA</name>
<protein>
    <submittedName>
        <fullName evidence="1">Uncharacterized protein</fullName>
    </submittedName>
</protein>
<reference evidence="2" key="1">
    <citation type="journal article" date="2016" name="Nature">
        <title>Genome evolution in the allotetraploid frog Xenopus laevis.</title>
        <authorList>
            <person name="Session A.M."/>
            <person name="Uno Y."/>
            <person name="Kwon T."/>
            <person name="Chapman J.A."/>
            <person name="Toyoda A."/>
            <person name="Takahashi S."/>
            <person name="Fukui A."/>
            <person name="Hikosaka A."/>
            <person name="Suzuki A."/>
            <person name="Kondo M."/>
            <person name="van Heeringen S.J."/>
            <person name="Quigley I."/>
            <person name="Heinz S."/>
            <person name="Ogino H."/>
            <person name="Ochi H."/>
            <person name="Hellsten U."/>
            <person name="Lyons J.B."/>
            <person name="Simakov O."/>
            <person name="Putnam N."/>
            <person name="Stites J."/>
            <person name="Kuroki Y."/>
            <person name="Tanaka T."/>
            <person name="Michiue T."/>
            <person name="Watanabe M."/>
            <person name="Bogdanovic O."/>
            <person name="Lister R."/>
            <person name="Georgiou G."/>
            <person name="Paranjpe S.S."/>
            <person name="van Kruijsbergen I."/>
            <person name="Shu S."/>
            <person name="Carlson J."/>
            <person name="Kinoshita T."/>
            <person name="Ohta Y."/>
            <person name="Mawaribuchi S."/>
            <person name="Jenkins J."/>
            <person name="Grimwood J."/>
            <person name="Schmutz J."/>
            <person name="Mitros T."/>
            <person name="Mozaffari S.V."/>
            <person name="Suzuki Y."/>
            <person name="Haramoto Y."/>
            <person name="Yamamoto T.S."/>
            <person name="Takagi C."/>
            <person name="Heald R."/>
            <person name="Miller K."/>
            <person name="Haudenschild C."/>
            <person name="Kitzman J."/>
            <person name="Nakayama T."/>
            <person name="Izutsu Y."/>
            <person name="Robert J."/>
            <person name="Fortriede J."/>
            <person name="Burns K."/>
            <person name="Lotay V."/>
            <person name="Karimi K."/>
            <person name="Yasuoka Y."/>
            <person name="Dichmann D.S."/>
            <person name="Flajnik M.F."/>
            <person name="Houston D.W."/>
            <person name="Shendure J."/>
            <person name="DuPasquier L."/>
            <person name="Vize P.D."/>
            <person name="Zorn A.M."/>
            <person name="Ito M."/>
            <person name="Marcotte E.M."/>
            <person name="Wallingford J.B."/>
            <person name="Ito Y."/>
            <person name="Asashima M."/>
            <person name="Ueno N."/>
            <person name="Matsuda Y."/>
            <person name="Veenstra G.J."/>
            <person name="Fujiyama A."/>
            <person name="Harland R.M."/>
            <person name="Taira M."/>
            <person name="Rokhsar D.S."/>
        </authorList>
    </citation>
    <scope>NUCLEOTIDE SEQUENCE [LARGE SCALE GENOMIC DNA]</scope>
    <source>
        <strain evidence="2">J</strain>
    </source>
</reference>
<sequence length="85" mass="9796">MVLPASEVFLRKMINLQIKLPVLPKRILLFLLLLPHVLTSGPAKPRRIQLLQQDPRKSALVMCPIKKCYGKRNLSYQVIQSFDTQ</sequence>
<proteinExistence type="predicted"/>
<evidence type="ECO:0000313" key="1">
    <source>
        <dbReference type="EMBL" id="OCT91743.1"/>
    </source>
</evidence>
<gene>
    <name evidence="1" type="ORF">XELAEV_18014807mg</name>
</gene>
<evidence type="ECO:0000313" key="2">
    <source>
        <dbReference type="Proteomes" id="UP000694892"/>
    </source>
</evidence>
<accession>A0A974HVM0</accession>
<organism evidence="1 2">
    <name type="scientific">Xenopus laevis</name>
    <name type="common">African clawed frog</name>
    <dbReference type="NCBI Taxonomy" id="8355"/>
    <lineage>
        <taxon>Eukaryota</taxon>
        <taxon>Metazoa</taxon>
        <taxon>Chordata</taxon>
        <taxon>Craniata</taxon>
        <taxon>Vertebrata</taxon>
        <taxon>Euteleostomi</taxon>
        <taxon>Amphibia</taxon>
        <taxon>Batrachia</taxon>
        <taxon>Anura</taxon>
        <taxon>Pipoidea</taxon>
        <taxon>Pipidae</taxon>
        <taxon>Xenopodinae</taxon>
        <taxon>Xenopus</taxon>
        <taxon>Xenopus</taxon>
    </lineage>
</organism>
<dbReference type="EMBL" id="CM004469">
    <property type="protein sequence ID" value="OCT91743.1"/>
    <property type="molecule type" value="Genomic_DNA"/>
</dbReference>
<dbReference type="AlphaFoldDB" id="A0A974HVM0"/>